<evidence type="ECO:0000313" key="2">
    <source>
        <dbReference type="Proteomes" id="UP000663914"/>
    </source>
</evidence>
<organism evidence="1 2">
    <name type="scientific">Pseudomonas corrugata</name>
    <dbReference type="NCBI Taxonomy" id="47879"/>
    <lineage>
        <taxon>Bacteria</taxon>
        <taxon>Pseudomonadati</taxon>
        <taxon>Pseudomonadota</taxon>
        <taxon>Gammaproteobacteria</taxon>
        <taxon>Pseudomonadales</taxon>
        <taxon>Pseudomonadaceae</taxon>
        <taxon>Pseudomonas</taxon>
    </lineage>
</organism>
<sequence>MGYAQSTLTAASIATHDPWTPMVNSIIKSGAVYGEELDVIGAVGGTNLVTGTRSGMLLLDGLKVGDNSAHISITPNDSGMWTYFHVTMVGGKNNGSIYFQLETDQDDQLDVKSSTKTLLKEEGKKAKISKATHTITTPPEHLLKDLKTVMEKLLGSNFVKGEAV</sequence>
<dbReference type="OrthoDB" id="6937191at2"/>
<reference evidence="1" key="1">
    <citation type="book" date="2019" name="MICROBIAL BIOTECHNOLOGY" publisher="Unknown Publisher">
        <title>Optimization of recombineering for directed mutagenesis of bacteria Pseudomonas corrugata 3'.</title>
        <authorList>
            <person name="Buinitskaja S.V."/>
            <person name="Pilipenok N."/>
            <person name="Valentovich L.N."/>
        </authorList>
    </citation>
    <scope>NUCLEOTIDE SEQUENCE</scope>
    <source>
        <strain evidence="1">3prime</strain>
    </source>
</reference>
<dbReference type="EMBL" id="CP072011">
    <property type="protein sequence ID" value="QTH12157.1"/>
    <property type="molecule type" value="Genomic_DNA"/>
</dbReference>
<name>A0A8B6UJT0_9PSED</name>
<gene>
    <name evidence="1" type="ORF">C4C32_16290</name>
</gene>
<dbReference type="Proteomes" id="UP000663914">
    <property type="component" value="Chromosome"/>
</dbReference>
<dbReference type="KEGG" id="pcg:AXG94_04215"/>
<reference evidence="1" key="2">
    <citation type="submission" date="2021-03" db="EMBL/GenBank/DDBJ databases">
        <authorList>
            <person name="Valentovich L.N."/>
            <person name="Akhremchuk A.E."/>
            <person name="Miamin V.E."/>
        </authorList>
    </citation>
    <scope>NUCLEOTIDE SEQUENCE</scope>
    <source>
        <strain evidence="1">3prime</strain>
    </source>
</reference>
<proteinExistence type="predicted"/>
<evidence type="ECO:0000313" key="1">
    <source>
        <dbReference type="EMBL" id="QTH12157.1"/>
    </source>
</evidence>
<dbReference type="AlphaFoldDB" id="A0A8B6UJT0"/>
<dbReference type="GeneID" id="55643551"/>
<dbReference type="RefSeq" id="WP_024776588.1">
    <property type="nucleotide sequence ID" value="NZ_CP014262.1"/>
</dbReference>
<accession>A0A8B6UJT0</accession>
<protein>
    <submittedName>
        <fullName evidence="1">Uncharacterized protein</fullName>
    </submittedName>
</protein>